<evidence type="ECO:0000313" key="4">
    <source>
        <dbReference type="Proteomes" id="UP000504603"/>
    </source>
</evidence>
<feature type="region of interest" description="Disordered" evidence="1">
    <location>
        <begin position="2600"/>
        <end position="2621"/>
    </location>
</feature>
<evidence type="ECO:0000313" key="5">
    <source>
        <dbReference type="RefSeq" id="XP_022147135.1"/>
    </source>
</evidence>
<name>A0A6J1CZA6_MOMCH</name>
<dbReference type="Pfam" id="PF25794">
    <property type="entry name" value="SACS"/>
    <property type="match status" value="1"/>
</dbReference>
<protein>
    <submittedName>
        <fullName evidence="5">Uncharacterized protein LOC111016138</fullName>
    </submittedName>
</protein>
<dbReference type="Proteomes" id="UP000504603">
    <property type="component" value="Unplaced"/>
</dbReference>
<dbReference type="NCBIfam" id="NF047352">
    <property type="entry name" value="P_loop_sacsin"/>
    <property type="match status" value="1"/>
</dbReference>
<feature type="compositionally biased region" description="Polar residues" evidence="1">
    <location>
        <begin position="418"/>
        <end position="432"/>
    </location>
</feature>
<dbReference type="SUPFAM" id="SSF55874">
    <property type="entry name" value="ATPase domain of HSP90 chaperone/DNA topoisomerase II/histidine kinase"/>
    <property type="match status" value="1"/>
</dbReference>
<dbReference type="GO" id="GO:0005634">
    <property type="term" value="C:nucleus"/>
    <property type="evidence" value="ECO:0007669"/>
    <property type="project" value="TreeGrafter"/>
</dbReference>
<feature type="domain" description="Sacsin/Nov" evidence="3">
    <location>
        <begin position="1214"/>
        <end position="1308"/>
    </location>
</feature>
<dbReference type="InterPro" id="IPR036890">
    <property type="entry name" value="HATPase_C_sf"/>
</dbReference>
<reference evidence="5" key="1">
    <citation type="submission" date="2025-08" db="UniProtKB">
        <authorList>
            <consortium name="RefSeq"/>
        </authorList>
    </citation>
    <scope>IDENTIFICATION</scope>
    <source>
        <strain evidence="5">OHB3-1</strain>
    </source>
</reference>
<evidence type="ECO:0000259" key="3">
    <source>
        <dbReference type="Pfam" id="PF25794"/>
    </source>
</evidence>
<feature type="region of interest" description="Disordered" evidence="1">
    <location>
        <begin position="392"/>
        <end position="489"/>
    </location>
</feature>
<dbReference type="Pfam" id="PF13020">
    <property type="entry name" value="NOV_C"/>
    <property type="match status" value="1"/>
</dbReference>
<sequence length="2771" mass="311757">MYGRPSRFCPPSAGWRHPQQQQPPPPQAQFPPAPYPNPNDPLQNLNYLLQSHLGFIPGHQNLNFPMQNSNLPMQNPGFHFPQPPNPGFQPHSSVTEPAEVDARIKPTKPGFQPQSSATKQAEVKARIKSPNQGFQPQVSATRPAEVMVRINHAVDKAHKDLLVAGESVSAWKVSQSSLSILQADSWDYLGLRMQEIDALHRLIVVEGKINSFIHCFVGVRRITTLYELEKAICKNEGVKQFEELRLGPFLRHPLVLHYFSVNSEVTEVFKIKSEEIVSFLSEFIDVDAGRNKNFRVEDFMDFISGKRSVTKREMLGVRVQNLGMHISVIQNARRSEDEILSKYLSKPDEKRRKRPLFSLQKQQLDERFSAISQRVESFSSVHKDFCGKHVRFDSSSSEDEDSNDNTNSHDSSSHIKLSLQSNKSSERTSSCPYPSATEEMTRLGLKGEVSGHATPIGGQKHSMGIGSSKRKRKSRDQSHTVSGSPTLRKKPKIKASILDKVSINNFDEGSNDQAEYKITKNSLRIFIATWKDGCRDLSVAEVLQRMLHHYGIKFRSKKRVGSMLSSYPFIGLLNVAVSSIKNGMWDSIYDSLQTINLHESTNTRVEKQPVYECIDVGPSAEGALIKHVPKSKHGVTVEDIIKKIGEHIKFEQEIHSNDRFLLENRIYILKQLCSCEFWLVEQFSAEDFKSLGHGGFFIFLQKHASMLPDELRKFFMPENSVRSPLEACMLQRQLVNLVSQACYNLSENELISKQMICALLTQQFPFISFKLTENGSLEDFMELVGQQKNNVVSKCVIFSVTLLGTCHVRDSLATMDNDLMGDNSVTAEVGQGLRAIEPVTSEDAMKVLVRAPMLLDLNLWSHWDILFAPALGPLVPWLQNEVNTENLLCIVTKEGKVIRIDHTATADSFLEAALQGSPFHTSVKLLSIFALLGGEKHVPLSLLKHHANNAFEVIFKNSVENTEVFDKWSLGHEKVFCHQNTLEQVAAGNLRCELKKKIDMRNNAIPVLSRFVIDCLCYLPSEFRYLAADILLSGMSSVIKDAASAILHECHKPEQRLMLHEIGFSLGVLEWIQDHHRVSSSSSDLFTDESACLNDRSKMNRNLPIGGILTRHSASEQNVSISIEGNMCNEKISVPSTNCATKICNDANDLSCMSLASEPNGNEDAAQIIQSVRRDEFGLDPDLPNAETGMLRKQHARLGRALHCLSQELYSQDSHFLLELVQNADDNVYPQSVEPTLAFIFEESGIVVLNNEEGFSAKNIKALCDIGNSTKKGSNAGYIGKKGIGFKSVFRVTDAPEIHSNGFHVKFDISEGQIGFVLPTIIPPFNVDLYGRLASNASDHQDTNLWNTCIVLPFRSKLSGGGALINNIVNMFADLHPSLLLFLHRLHCIKIRNLLDNSLIVMRKEIVGNGIIKVSHGEEKMTWLVVSQKLKADVVRHDVQSTEISIAFTLQEEENGAYVPFLDQQPVFAFLPLRMYGLKFIIQGDFVLPSSREEVDGDSPWNQWLLSEFPGLFVSAVKSFCSLPCFESCPGKAIADYMSYIPLIGEVHGFFSSLPRLIISKLRMSNCLLLEGKESEWVPPCKVLRGWNEEALILLPDNLLREHLGLGFLNKDIILSNSLARALGIEEYGPKILVQFMSSLCQKHSSLKSMGLVWLGSCLNVLHNMLLQSPGQTSLDLERNTDLIRSLQKVPLIPLSDGTYSSVAEGTIWLHSDSSNTTVDGKYGLKAFPNLNAKIRVVCPSFLSLFSHDNSHVDGPSVGNVSRMLHRIGVQRLSAHEIIKVHVIPAISDESNLNGNIILMTEYVCFVMTHLLSSCPECHVEKGFIVSELRNKVFILTNHGFKRPVEVPVHFSKEYGNPIDIDKLINVGMSWHEVDDTYLNHPVTNSLSCGLEKWRNFFQEIGITDFVHVVEVNRSMANMPNTIMKNSLWDPELISSGLVVKDWESPELTRILTTLLSKHRNRESCRYLLEVLDTLWDDHLSDKVVGYCISKSSGSSKQFQSAFMSCICDVQWVVSNVDNKLHYPKDLYYDCDAVRSILGASAPYAVPKVRSTKLVRDIGFKTRVTLDDTLDILKVWRTEKPFKTSISQMCTFYTFLWNEMAASKQKIVEEFRSGPFIFVPIVADSRHEDVVSGVFLSPEEVYWHDPIGSFDKIKDVYLQWSSANMVDCPLIKTLCNIYQGLKKFFIDECGIHEYPPLCSYLQILKQLSAVALPSQASDVVLQVLLKWADGLKSGLLSSEDMAYLKECIGSSEFTVLPTEQDKWVSLRPSTGIVCFCDDKRLRQQCKKVDKIHFVYFGDISNSKTEVFQTELSNLLKVLGVPLLSEIVTREAKYYGLRDSGFKTSLMNWALPFAQRYMYSMHPDKYAELKQSGFDILSRLQVIVVEKLFFRNVIKNFGHASEEQVPCSCLLQDNILYTIQDSDSHSLFMEFSRVLFNGVPKLHLANFLHMITTMAESGSTEEQTEFFILNTQKVTTLPKEEHVWSLSSFAPWVETHNLLQTCCSPPVPNDQGSYSKSKNKARNWPPVDWKTAPGFNYARQNGFKTQPASSLPNSNPYVENEFEGIDKQTENSALVSVDTEWTFEDDSSAMSVASILPSNGDNIGELNSHGDVDPEALGSQPDSRGFSWRNQLRTGTPNPVQAMVTGRLGEHVAFKYLTEKFSDTVVQWVNEESETGFPFDIIIGDDENNRQYIEVKSTRSARKDWFDISVREWQFAIEKGESYSIAHVLLSPNNVARVSVFRNPVKSCQLSKLQLAVIMPKQQREYSIVSSS</sequence>
<dbReference type="GO" id="GO:0010305">
    <property type="term" value="P:leaf vascular tissue pattern formation"/>
    <property type="evidence" value="ECO:0007669"/>
    <property type="project" value="TreeGrafter"/>
</dbReference>
<dbReference type="Gene3D" id="3.30.565.10">
    <property type="entry name" value="Histidine kinase-like ATPase, C-terminal domain"/>
    <property type="match status" value="1"/>
</dbReference>
<dbReference type="PANTHER" id="PTHR32387:SF0">
    <property type="entry name" value="PROTEIN NO VEIN"/>
    <property type="match status" value="1"/>
</dbReference>
<dbReference type="InterPro" id="IPR052957">
    <property type="entry name" value="Auxin_embryo_med"/>
</dbReference>
<dbReference type="GeneID" id="111016138"/>
<dbReference type="KEGG" id="mcha:111016138"/>
<organism evidence="4 5">
    <name type="scientific">Momordica charantia</name>
    <name type="common">Bitter gourd</name>
    <name type="synonym">Balsam pear</name>
    <dbReference type="NCBI Taxonomy" id="3673"/>
    <lineage>
        <taxon>Eukaryota</taxon>
        <taxon>Viridiplantae</taxon>
        <taxon>Streptophyta</taxon>
        <taxon>Embryophyta</taxon>
        <taxon>Tracheophyta</taxon>
        <taxon>Spermatophyta</taxon>
        <taxon>Magnoliopsida</taxon>
        <taxon>eudicotyledons</taxon>
        <taxon>Gunneridae</taxon>
        <taxon>Pentapetalae</taxon>
        <taxon>rosids</taxon>
        <taxon>fabids</taxon>
        <taxon>Cucurbitales</taxon>
        <taxon>Cucurbitaceae</taxon>
        <taxon>Momordiceae</taxon>
        <taxon>Momordica</taxon>
    </lineage>
</organism>
<dbReference type="InterPro" id="IPR058210">
    <property type="entry name" value="SACS/Nov_dom"/>
</dbReference>
<dbReference type="GO" id="GO:0048364">
    <property type="term" value="P:root development"/>
    <property type="evidence" value="ECO:0007669"/>
    <property type="project" value="TreeGrafter"/>
</dbReference>
<dbReference type="OrthoDB" id="1262810at2759"/>
<evidence type="ECO:0000259" key="2">
    <source>
        <dbReference type="Pfam" id="PF13020"/>
    </source>
</evidence>
<feature type="compositionally biased region" description="Pro residues" evidence="1">
    <location>
        <begin position="21"/>
        <end position="39"/>
    </location>
</feature>
<feature type="domain" description="Protein NO VEIN C-terminal" evidence="2">
    <location>
        <begin position="2648"/>
        <end position="2731"/>
    </location>
</feature>
<evidence type="ECO:0000256" key="1">
    <source>
        <dbReference type="SAM" id="MobiDB-lite"/>
    </source>
</evidence>
<dbReference type="GO" id="GO:0009793">
    <property type="term" value="P:embryo development ending in seed dormancy"/>
    <property type="evidence" value="ECO:0007669"/>
    <property type="project" value="TreeGrafter"/>
</dbReference>
<dbReference type="RefSeq" id="XP_022147135.1">
    <property type="nucleotide sequence ID" value="XM_022291443.1"/>
</dbReference>
<feature type="region of interest" description="Disordered" evidence="1">
    <location>
        <begin position="1"/>
        <end position="43"/>
    </location>
</feature>
<dbReference type="PANTHER" id="PTHR32387">
    <property type="entry name" value="WU:FJ29H11"/>
    <property type="match status" value="1"/>
</dbReference>
<accession>A0A6J1CZA6</accession>
<gene>
    <name evidence="5" type="primary">LOC111016138</name>
</gene>
<dbReference type="InterPro" id="IPR024975">
    <property type="entry name" value="NOV_C"/>
</dbReference>
<keyword evidence="4" id="KW-1185">Reference proteome</keyword>
<proteinExistence type="predicted"/>